<accession>A0A1K2HSK8</accession>
<dbReference type="RefSeq" id="WP_143145606.1">
    <property type="nucleotide sequence ID" value="NZ_FPKU01000001.1"/>
</dbReference>
<protein>
    <submittedName>
        <fullName evidence="2">Uncharacterized protein</fullName>
    </submittedName>
</protein>
<keyword evidence="3" id="KW-1185">Reference proteome</keyword>
<name>A0A1K2HSK8_9HYPH</name>
<dbReference type="Proteomes" id="UP000183447">
    <property type="component" value="Unassembled WGS sequence"/>
</dbReference>
<dbReference type="EMBL" id="FPKU01000001">
    <property type="protein sequence ID" value="SFZ80911.1"/>
    <property type="molecule type" value="Genomic_DNA"/>
</dbReference>
<feature type="chain" id="PRO_5013199326" evidence="1">
    <location>
        <begin position="24"/>
        <end position="159"/>
    </location>
</feature>
<proteinExistence type="predicted"/>
<gene>
    <name evidence="2" type="ORF">SAMN02983003_0203</name>
</gene>
<sequence>MRFHSAMSVVGLLLAASASPALAWTLENNVLVEIATQRDRDDRLRFDVACDQSTGEFWAQLTLDESWAETTLDPEEKVAISFAASGESFTTEAFSLVDDGGMVALSLGDWDDPQALQSVLVMLQTANDTLDVGLLDIEAQFPAAGFSDALETLVATCWG</sequence>
<keyword evidence="1" id="KW-0732">Signal</keyword>
<evidence type="ECO:0000256" key="1">
    <source>
        <dbReference type="SAM" id="SignalP"/>
    </source>
</evidence>
<feature type="signal peptide" evidence="1">
    <location>
        <begin position="1"/>
        <end position="23"/>
    </location>
</feature>
<reference evidence="2 3" key="1">
    <citation type="submission" date="2016-11" db="EMBL/GenBank/DDBJ databases">
        <authorList>
            <person name="Jaros S."/>
            <person name="Januszkiewicz K."/>
            <person name="Wedrychowicz H."/>
        </authorList>
    </citation>
    <scope>NUCLEOTIDE SEQUENCE [LARGE SCALE GENOMIC DNA]</scope>
    <source>
        <strain evidence="2 3">ATCC 23634</strain>
    </source>
</reference>
<evidence type="ECO:0000313" key="2">
    <source>
        <dbReference type="EMBL" id="SFZ80911.1"/>
    </source>
</evidence>
<evidence type="ECO:0000313" key="3">
    <source>
        <dbReference type="Proteomes" id="UP000183447"/>
    </source>
</evidence>
<dbReference type="AlphaFoldDB" id="A0A1K2HSK8"/>
<dbReference type="STRING" id="665118.SAMN02983003_0203"/>
<organism evidence="2 3">
    <name type="scientific">Devosia enhydra</name>
    <dbReference type="NCBI Taxonomy" id="665118"/>
    <lineage>
        <taxon>Bacteria</taxon>
        <taxon>Pseudomonadati</taxon>
        <taxon>Pseudomonadota</taxon>
        <taxon>Alphaproteobacteria</taxon>
        <taxon>Hyphomicrobiales</taxon>
        <taxon>Devosiaceae</taxon>
        <taxon>Devosia</taxon>
    </lineage>
</organism>